<gene>
    <name evidence="2" type="ORF">BDV98DRAFT_486926</name>
</gene>
<evidence type="ECO:0000313" key="3">
    <source>
        <dbReference type="Proteomes" id="UP000305067"/>
    </source>
</evidence>
<dbReference type="InterPro" id="IPR009349">
    <property type="entry name" value="TRIP4/RQT4_C2HC5_Znf"/>
</dbReference>
<dbReference type="GO" id="GO:0072344">
    <property type="term" value="P:rescue of stalled ribosome"/>
    <property type="evidence" value="ECO:0007669"/>
    <property type="project" value="InterPro"/>
</dbReference>
<accession>A0A5C3QM06</accession>
<evidence type="ECO:0000259" key="1">
    <source>
        <dbReference type="Pfam" id="PF06221"/>
    </source>
</evidence>
<proteinExistence type="predicted"/>
<dbReference type="Pfam" id="PF06221">
    <property type="entry name" value="zf-C2HC5"/>
    <property type="match status" value="1"/>
</dbReference>
<dbReference type="GO" id="GO:0005634">
    <property type="term" value="C:nucleus"/>
    <property type="evidence" value="ECO:0007669"/>
    <property type="project" value="InterPro"/>
</dbReference>
<dbReference type="GO" id="GO:0180022">
    <property type="term" value="C:RQC-trigger complex"/>
    <property type="evidence" value="ECO:0007669"/>
    <property type="project" value="InterPro"/>
</dbReference>
<dbReference type="Proteomes" id="UP000305067">
    <property type="component" value="Unassembled WGS sequence"/>
</dbReference>
<keyword evidence="3" id="KW-1185">Reference proteome</keyword>
<dbReference type="GO" id="GO:0008270">
    <property type="term" value="F:zinc ion binding"/>
    <property type="evidence" value="ECO:0007669"/>
    <property type="project" value="InterPro"/>
</dbReference>
<protein>
    <recommendedName>
        <fullName evidence="1">TRIP4/RQT4 C2HC5-type zinc finger domain-containing protein</fullName>
    </recommendedName>
</protein>
<reference evidence="2 3" key="1">
    <citation type="journal article" date="2019" name="Nat. Ecol. Evol.">
        <title>Megaphylogeny resolves global patterns of mushroom evolution.</title>
        <authorList>
            <person name="Varga T."/>
            <person name="Krizsan K."/>
            <person name="Foldi C."/>
            <person name="Dima B."/>
            <person name="Sanchez-Garcia M."/>
            <person name="Sanchez-Ramirez S."/>
            <person name="Szollosi G.J."/>
            <person name="Szarkandi J.G."/>
            <person name="Papp V."/>
            <person name="Albert L."/>
            <person name="Andreopoulos W."/>
            <person name="Angelini C."/>
            <person name="Antonin V."/>
            <person name="Barry K.W."/>
            <person name="Bougher N.L."/>
            <person name="Buchanan P."/>
            <person name="Buyck B."/>
            <person name="Bense V."/>
            <person name="Catcheside P."/>
            <person name="Chovatia M."/>
            <person name="Cooper J."/>
            <person name="Damon W."/>
            <person name="Desjardin D."/>
            <person name="Finy P."/>
            <person name="Geml J."/>
            <person name="Haridas S."/>
            <person name="Hughes K."/>
            <person name="Justo A."/>
            <person name="Karasinski D."/>
            <person name="Kautmanova I."/>
            <person name="Kiss B."/>
            <person name="Kocsube S."/>
            <person name="Kotiranta H."/>
            <person name="LaButti K.M."/>
            <person name="Lechner B.E."/>
            <person name="Liimatainen K."/>
            <person name="Lipzen A."/>
            <person name="Lukacs Z."/>
            <person name="Mihaltcheva S."/>
            <person name="Morgado L.N."/>
            <person name="Niskanen T."/>
            <person name="Noordeloos M.E."/>
            <person name="Ohm R.A."/>
            <person name="Ortiz-Santana B."/>
            <person name="Ovrebo C."/>
            <person name="Racz N."/>
            <person name="Riley R."/>
            <person name="Savchenko A."/>
            <person name="Shiryaev A."/>
            <person name="Soop K."/>
            <person name="Spirin V."/>
            <person name="Szebenyi C."/>
            <person name="Tomsovsky M."/>
            <person name="Tulloss R.E."/>
            <person name="Uehling J."/>
            <person name="Grigoriev I.V."/>
            <person name="Vagvolgyi C."/>
            <person name="Papp T."/>
            <person name="Martin F.M."/>
            <person name="Miettinen O."/>
            <person name="Hibbett D.S."/>
            <person name="Nagy L.G."/>
        </authorList>
    </citation>
    <scope>NUCLEOTIDE SEQUENCE [LARGE SCALE GENOMIC DNA]</scope>
    <source>
        <strain evidence="2 3">CBS 309.79</strain>
    </source>
</reference>
<dbReference type="OrthoDB" id="338816at2759"/>
<sequence length="100" mass="10976">KDPEGGCFCQAREHKLSSYTPICFTCGLILCSLNLPYYTCPSCSTSLLSQPSTSTQLSNPKDTLIAKFQSDIDAQLAKELADRERAIEQARRAVGDFPTL</sequence>
<dbReference type="STRING" id="1884261.A0A5C3QM06"/>
<feature type="non-terminal residue" evidence="2">
    <location>
        <position position="1"/>
    </location>
</feature>
<dbReference type="AlphaFoldDB" id="A0A5C3QM06"/>
<name>A0A5C3QM06_9AGAR</name>
<organism evidence="2 3">
    <name type="scientific">Pterulicium gracile</name>
    <dbReference type="NCBI Taxonomy" id="1884261"/>
    <lineage>
        <taxon>Eukaryota</taxon>
        <taxon>Fungi</taxon>
        <taxon>Dikarya</taxon>
        <taxon>Basidiomycota</taxon>
        <taxon>Agaricomycotina</taxon>
        <taxon>Agaricomycetes</taxon>
        <taxon>Agaricomycetidae</taxon>
        <taxon>Agaricales</taxon>
        <taxon>Pleurotineae</taxon>
        <taxon>Pterulaceae</taxon>
        <taxon>Pterulicium</taxon>
    </lineage>
</organism>
<evidence type="ECO:0000313" key="2">
    <source>
        <dbReference type="EMBL" id="TFL01239.1"/>
    </source>
</evidence>
<feature type="domain" description="TRIP4/RQT4 C2HC5-type zinc finger" evidence="1">
    <location>
        <begin position="6"/>
        <end position="51"/>
    </location>
</feature>
<feature type="non-terminal residue" evidence="2">
    <location>
        <position position="100"/>
    </location>
</feature>
<dbReference type="EMBL" id="ML178825">
    <property type="protein sequence ID" value="TFL01239.1"/>
    <property type="molecule type" value="Genomic_DNA"/>
</dbReference>